<dbReference type="Gene3D" id="3.30.530.20">
    <property type="match status" value="1"/>
</dbReference>
<keyword evidence="2" id="KW-1185">Reference proteome</keyword>
<dbReference type="AlphaFoldDB" id="A0A556QNR0"/>
<evidence type="ECO:0000313" key="1">
    <source>
        <dbReference type="EMBL" id="TSJ78232.1"/>
    </source>
</evidence>
<dbReference type="RefSeq" id="WP_144228573.1">
    <property type="nucleotide sequence ID" value="NZ_CBCRVV010000003.1"/>
</dbReference>
<evidence type="ECO:0000313" key="2">
    <source>
        <dbReference type="Proteomes" id="UP000315648"/>
    </source>
</evidence>
<protein>
    <submittedName>
        <fullName evidence="1">SRPBCC family protein</fullName>
    </submittedName>
</protein>
<dbReference type="InterPro" id="IPR023393">
    <property type="entry name" value="START-like_dom_sf"/>
</dbReference>
<dbReference type="OrthoDB" id="9807923at2"/>
<dbReference type="Pfam" id="PF10604">
    <property type="entry name" value="Polyketide_cyc2"/>
    <property type="match status" value="1"/>
</dbReference>
<proteinExistence type="predicted"/>
<dbReference type="SUPFAM" id="SSF55961">
    <property type="entry name" value="Bet v1-like"/>
    <property type="match status" value="1"/>
</dbReference>
<name>A0A556QNR0_9BACT</name>
<dbReference type="InterPro" id="IPR019587">
    <property type="entry name" value="Polyketide_cyclase/dehydratase"/>
</dbReference>
<reference evidence="1 2" key="1">
    <citation type="submission" date="2019-07" db="EMBL/GenBank/DDBJ databases">
        <title>Description of 53C-WASEF.</title>
        <authorList>
            <person name="Pitt A."/>
            <person name="Hahn M.W."/>
        </authorList>
    </citation>
    <scope>NUCLEOTIDE SEQUENCE [LARGE SCALE GENOMIC DNA]</scope>
    <source>
        <strain evidence="1 2">53C-WASEF</strain>
    </source>
</reference>
<dbReference type="EMBL" id="VMBG01000001">
    <property type="protein sequence ID" value="TSJ78232.1"/>
    <property type="molecule type" value="Genomic_DNA"/>
</dbReference>
<organism evidence="1 2">
    <name type="scientific">Rariglobus hedericola</name>
    <dbReference type="NCBI Taxonomy" id="2597822"/>
    <lineage>
        <taxon>Bacteria</taxon>
        <taxon>Pseudomonadati</taxon>
        <taxon>Verrucomicrobiota</taxon>
        <taxon>Opitutia</taxon>
        <taxon>Opitutales</taxon>
        <taxon>Opitutaceae</taxon>
        <taxon>Rariglobus</taxon>
    </lineage>
</organism>
<comment type="caution">
    <text evidence="1">The sequence shown here is derived from an EMBL/GenBank/DDBJ whole genome shotgun (WGS) entry which is preliminary data.</text>
</comment>
<dbReference type="Proteomes" id="UP000315648">
    <property type="component" value="Unassembled WGS sequence"/>
</dbReference>
<gene>
    <name evidence="1" type="ORF">FPL22_02685</name>
</gene>
<accession>A0A556QNR0</accession>
<dbReference type="CDD" id="cd07818">
    <property type="entry name" value="SRPBCC_1"/>
    <property type="match status" value="1"/>
</dbReference>
<sequence length="179" mass="19636">MLKKILLVAAVLVTVFIVVVAMQPAEFRVARTTVIAASPATVFAKVNDLRTWQEFSPWAKIDPNAKATFAGPQTGTGSSFTWVGNSEVGEGTMTIVESRPHELIRFKLEFVKPFEGTNDAEFTFKPVDAQTEVTWSMSGKNNFFFKAVGLFIDCEKMIGPQFEEGLANLKALSEAPAKP</sequence>